<dbReference type="Proteomes" id="UP000292702">
    <property type="component" value="Unassembled WGS sequence"/>
</dbReference>
<evidence type="ECO:0000256" key="3">
    <source>
        <dbReference type="ARBA" id="ARBA00022729"/>
    </source>
</evidence>
<dbReference type="InterPro" id="IPR056304">
    <property type="entry name" value="Lip-like_C"/>
</dbReference>
<dbReference type="EMBL" id="RWJN01000076">
    <property type="protein sequence ID" value="TCD68104.1"/>
    <property type="molecule type" value="Genomic_DNA"/>
</dbReference>
<dbReference type="AlphaFoldDB" id="A0A4R0RYD0"/>
<evidence type="ECO:0000313" key="7">
    <source>
        <dbReference type="EMBL" id="TCD68104.1"/>
    </source>
</evidence>
<reference evidence="7 8" key="1">
    <citation type="submission" date="2018-11" db="EMBL/GenBank/DDBJ databases">
        <title>Genome assembly of Steccherinum ochraceum LE-BIN_3174, the white-rot fungus of the Steccherinaceae family (The Residual Polyporoid clade, Polyporales, Basidiomycota).</title>
        <authorList>
            <person name="Fedorova T.V."/>
            <person name="Glazunova O.A."/>
            <person name="Landesman E.O."/>
            <person name="Moiseenko K.V."/>
            <person name="Psurtseva N.V."/>
            <person name="Savinova O.S."/>
            <person name="Shakhova N.V."/>
            <person name="Tyazhelova T.V."/>
            <person name="Vasina D.V."/>
        </authorList>
    </citation>
    <scope>NUCLEOTIDE SEQUENCE [LARGE SCALE GENOMIC DNA]</scope>
    <source>
        <strain evidence="7 8">LE-BIN_3174</strain>
    </source>
</reference>
<evidence type="ECO:0000259" key="6">
    <source>
        <dbReference type="Pfam" id="PF24708"/>
    </source>
</evidence>
<evidence type="ECO:0000256" key="5">
    <source>
        <dbReference type="ARBA" id="ARBA00023098"/>
    </source>
</evidence>
<proteinExistence type="predicted"/>
<dbReference type="GO" id="GO:0006629">
    <property type="term" value="P:lipid metabolic process"/>
    <property type="evidence" value="ECO:0007669"/>
    <property type="project" value="UniProtKB-KW"/>
</dbReference>
<dbReference type="PANTHER" id="PTHR34043">
    <property type="entry name" value="ALPHA/BETA-HYDROLASES SUPERFAMILY PROTEIN"/>
    <property type="match status" value="1"/>
</dbReference>
<evidence type="ECO:0000313" key="8">
    <source>
        <dbReference type="Proteomes" id="UP000292702"/>
    </source>
</evidence>
<evidence type="ECO:0000256" key="2">
    <source>
        <dbReference type="ARBA" id="ARBA00022525"/>
    </source>
</evidence>
<dbReference type="Pfam" id="PF24708">
    <property type="entry name" value="Lip_C"/>
    <property type="match status" value="1"/>
</dbReference>
<dbReference type="PANTHER" id="PTHR34043:SF3">
    <property type="entry name" value="ALPHA_BETA-HYDROLASES SUPERFAMILY PROTEIN"/>
    <property type="match status" value="1"/>
</dbReference>
<dbReference type="InterPro" id="IPR029058">
    <property type="entry name" value="AB_hydrolase_fold"/>
</dbReference>
<name>A0A4R0RYD0_9APHY</name>
<gene>
    <name evidence="7" type="ORF">EIP91_011557</name>
</gene>
<dbReference type="Gene3D" id="3.40.50.1820">
    <property type="entry name" value="alpha/beta hydrolase"/>
    <property type="match status" value="1"/>
</dbReference>
<dbReference type="GO" id="GO:0016787">
    <property type="term" value="F:hydrolase activity"/>
    <property type="evidence" value="ECO:0007669"/>
    <property type="project" value="UniProtKB-KW"/>
</dbReference>
<feature type="domain" description="Lipase-like C-terminal" evidence="6">
    <location>
        <begin position="28"/>
        <end position="285"/>
    </location>
</feature>
<dbReference type="OrthoDB" id="206848at2759"/>
<comment type="subcellular location">
    <subcellularLocation>
        <location evidence="1">Secreted</location>
    </subcellularLocation>
</comment>
<keyword evidence="5" id="KW-0443">Lipid metabolism</keyword>
<organism evidence="7 8">
    <name type="scientific">Steccherinum ochraceum</name>
    <dbReference type="NCBI Taxonomy" id="92696"/>
    <lineage>
        <taxon>Eukaryota</taxon>
        <taxon>Fungi</taxon>
        <taxon>Dikarya</taxon>
        <taxon>Basidiomycota</taxon>
        <taxon>Agaricomycotina</taxon>
        <taxon>Agaricomycetes</taxon>
        <taxon>Polyporales</taxon>
        <taxon>Steccherinaceae</taxon>
        <taxon>Steccherinum</taxon>
    </lineage>
</organism>
<dbReference type="GO" id="GO:0005576">
    <property type="term" value="C:extracellular region"/>
    <property type="evidence" value="ECO:0007669"/>
    <property type="project" value="UniProtKB-SubCell"/>
</dbReference>
<keyword evidence="2" id="KW-0964">Secreted</keyword>
<keyword evidence="3" id="KW-0732">Signal</keyword>
<comment type="caution">
    <text evidence="7">The sequence shown here is derived from an EMBL/GenBank/DDBJ whole genome shotgun (WGS) entry which is preliminary data.</text>
</comment>
<dbReference type="SUPFAM" id="SSF53474">
    <property type="entry name" value="alpha/beta-Hydrolases"/>
    <property type="match status" value="1"/>
</dbReference>
<accession>A0A4R0RYD0</accession>
<sequence length="446" mass="50812">MPNNDPHDASLDVKVDVAEADPISEPPPLVIVEGFLGGFGTQTRWGDFQNHWHEDSVAGSSKQRRRAIFVSAGPVSSLHDRACEIFYALVGGTIDYGEEHAAEHGHASRYGRTYESGLYSEWSKDRPLHFLGHSFGGPTVIKLQWLLKNGFFGEAYGPDMILSVNTVSSPFRGTTIVYLLGERVDAAPEVRDWSVGSLISKVVHLVSYFAPWTAAYMDFHTESRHFSYEKMSFWSFLKVMWKSEWGTSRDIAPYDVTYASMDEREAEGEGKVNPNTYYRSYAATWSSMQNGKFQPPEKDFWDEPVLYYYSPSMAAFDFSVLRPVPSFVEAMGDKLKPDVEGSEMYRENDGVVPLFSQFHSYPCKQTTCEHFMHADITKPPADEDATDTTKSKILPEAGKWHVYELRESHHGTIAPTWRDTPRQRGFWKELGQWLRDVDEASHQHRR</sequence>
<keyword evidence="8" id="KW-1185">Reference proteome</keyword>
<dbReference type="STRING" id="92696.A0A4R0RYD0"/>
<evidence type="ECO:0000256" key="4">
    <source>
        <dbReference type="ARBA" id="ARBA00022801"/>
    </source>
</evidence>
<keyword evidence="4" id="KW-0378">Hydrolase</keyword>
<protein>
    <recommendedName>
        <fullName evidence="6">Lipase-like C-terminal domain-containing protein</fullName>
    </recommendedName>
</protein>
<evidence type="ECO:0000256" key="1">
    <source>
        <dbReference type="ARBA" id="ARBA00004613"/>
    </source>
</evidence>